<dbReference type="AlphaFoldDB" id="A0A2X0MEI9"/>
<sequence>MANLTFSGSSPSVLPTRNLTALWVVREKSSSALMNGTTTLAAVKALNATVLTIPNISVGRSERCRGLGFSRTRSDYDIVPSASQVADNTLFQYAVNITNRTTLGLFTFYVDRTGSFSANSFRRIANPGPGAVVNCIVPTCKTTEYLNTPTNTCLLCSQGYVNSTSCSFGTGALTCSYGVPTITSTGQPGQCKALTCPTEMTLSKDGTKWLNCSGTSGCDAACGVCPDTVATRCTTGYYHLNPNSVCQLCSTTFKNSTACTSAGATACSYGAISKVGNVNQCVSVTCTTGSYVNATGSGCVLYSKTFPNSTTCTLAGTTACS</sequence>
<keyword evidence="2" id="KW-1185">Reference proteome</keyword>
<evidence type="ECO:0000313" key="1">
    <source>
        <dbReference type="EMBL" id="SGY17605.1"/>
    </source>
</evidence>
<proteinExistence type="predicted"/>
<accession>A0A2X0MEI9</accession>
<gene>
    <name evidence="1" type="primary">BQ5605_C015g07832</name>
    <name evidence="1" type="ORF">BQ5605_C015G07832</name>
</gene>
<name>A0A2X0MEI9_9BASI</name>
<dbReference type="Proteomes" id="UP000249464">
    <property type="component" value="Unassembled WGS sequence"/>
</dbReference>
<protein>
    <submittedName>
        <fullName evidence="1">BQ5605_C015g07832 protein</fullName>
    </submittedName>
</protein>
<dbReference type="EMBL" id="FQNC01000015">
    <property type="protein sequence ID" value="SGY17605.1"/>
    <property type="molecule type" value="Genomic_DNA"/>
</dbReference>
<reference evidence="1 2" key="1">
    <citation type="submission" date="2016-11" db="EMBL/GenBank/DDBJ databases">
        <authorList>
            <person name="Jaros S."/>
            <person name="Januszkiewicz K."/>
            <person name="Wedrychowicz H."/>
        </authorList>
    </citation>
    <scope>NUCLEOTIDE SEQUENCE [LARGE SCALE GENOMIC DNA]</scope>
</reference>
<organism evidence="1 2">
    <name type="scientific">Microbotryum silenes-dioicae</name>
    <dbReference type="NCBI Taxonomy" id="796604"/>
    <lineage>
        <taxon>Eukaryota</taxon>
        <taxon>Fungi</taxon>
        <taxon>Dikarya</taxon>
        <taxon>Basidiomycota</taxon>
        <taxon>Pucciniomycotina</taxon>
        <taxon>Microbotryomycetes</taxon>
        <taxon>Microbotryales</taxon>
        <taxon>Microbotryaceae</taxon>
        <taxon>Microbotryum</taxon>
    </lineage>
</organism>
<evidence type="ECO:0000313" key="2">
    <source>
        <dbReference type="Proteomes" id="UP000249464"/>
    </source>
</evidence>